<sequence length="144" mass="16043">MKNFLKKYPTVVLIIGLCTLFLTQQKVVMPFVYDIIKSDLFLVDSNDKASQLPISTHLTELAFNNCNTYIKSTLDPNTTITFPAKPINAWSLGNYQYVINAEVTTASGAHKYACRITYNNGDDQEGVADIKNWSVDGLSGLEKI</sequence>
<dbReference type="OrthoDB" id="5572199at2"/>
<proteinExistence type="predicted"/>
<reference evidence="2 4" key="2">
    <citation type="submission" date="2017-11" db="EMBL/GenBank/DDBJ databases">
        <title>Draft Genome Sequence of Methylobacter psychrotolerans Sph1T, an Obligate Methanotroph from Low-Temperature Environments.</title>
        <authorList>
            <person name="Oshkin I.Y."/>
            <person name="Miroshnikov K."/>
            <person name="Belova S.E."/>
            <person name="Korzhenkov A."/>
            <person name="Toshchakov S.V."/>
            <person name="Dedysh S.N."/>
        </authorList>
    </citation>
    <scope>NUCLEOTIDE SEQUENCE [LARGE SCALE GENOMIC DNA]</scope>
    <source>
        <strain evidence="2 4">Sph1</strain>
    </source>
</reference>
<dbReference type="AlphaFoldDB" id="A0A1Z4C2F9"/>
<keyword evidence="3" id="KW-1185">Reference proteome</keyword>
<dbReference type="EMBL" id="PGFZ01000003">
    <property type="protein sequence ID" value="POZ52440.1"/>
    <property type="molecule type" value="Genomic_DNA"/>
</dbReference>
<evidence type="ECO:0000313" key="4">
    <source>
        <dbReference type="Proteomes" id="UP000237423"/>
    </source>
</evidence>
<evidence type="ECO:0000313" key="3">
    <source>
        <dbReference type="Proteomes" id="UP000197019"/>
    </source>
</evidence>
<dbReference type="EMBL" id="CP022129">
    <property type="protein sequence ID" value="ASF47704.1"/>
    <property type="molecule type" value="Genomic_DNA"/>
</dbReference>
<evidence type="ECO:0000313" key="2">
    <source>
        <dbReference type="EMBL" id="POZ52440.1"/>
    </source>
</evidence>
<dbReference type="KEGG" id="mpsy:CEK71_17425"/>
<dbReference type="Proteomes" id="UP000237423">
    <property type="component" value="Unassembled WGS sequence"/>
</dbReference>
<dbReference type="RefSeq" id="WP_088620574.1">
    <property type="nucleotide sequence ID" value="NZ_CP022129.1"/>
</dbReference>
<accession>A0A1Z4C2F9</accession>
<protein>
    <submittedName>
        <fullName evidence="1">Uncharacterized protein</fullName>
    </submittedName>
</protein>
<dbReference type="Proteomes" id="UP000197019">
    <property type="component" value="Chromosome"/>
</dbReference>
<evidence type="ECO:0000313" key="1">
    <source>
        <dbReference type="EMBL" id="ASF47704.1"/>
    </source>
</evidence>
<name>A0A1Z4C2F9_9GAMM</name>
<reference evidence="1 3" key="1">
    <citation type="submission" date="2017-06" db="EMBL/GenBank/DDBJ databases">
        <title>Genome Sequencing of the methanotroph Methylovulum psychrotolerants str. HV10-M2 isolated from a high-altitude environment.</title>
        <authorList>
            <person name="Mateos-Rivera A."/>
        </authorList>
    </citation>
    <scope>NUCLEOTIDE SEQUENCE [LARGE SCALE GENOMIC DNA]</scope>
    <source>
        <strain evidence="1 3">HV10_M2</strain>
    </source>
</reference>
<gene>
    <name evidence="2" type="ORF">AADEFJLK_01922</name>
    <name evidence="1" type="ORF">CEK71_17425</name>
</gene>
<organism evidence="1 3">
    <name type="scientific">Methylovulum psychrotolerans</name>
    <dbReference type="NCBI Taxonomy" id="1704499"/>
    <lineage>
        <taxon>Bacteria</taxon>
        <taxon>Pseudomonadati</taxon>
        <taxon>Pseudomonadota</taxon>
        <taxon>Gammaproteobacteria</taxon>
        <taxon>Methylococcales</taxon>
        <taxon>Methylococcaceae</taxon>
        <taxon>Methylovulum</taxon>
    </lineage>
</organism>